<dbReference type="AlphaFoldDB" id="A0A210QGA4"/>
<evidence type="ECO:0000313" key="2">
    <source>
        <dbReference type="EMBL" id="OWF47780.1"/>
    </source>
</evidence>
<feature type="coiled-coil region" evidence="1">
    <location>
        <begin position="284"/>
        <end position="406"/>
    </location>
</feature>
<name>A0A210QGA4_MIZYE</name>
<dbReference type="STRING" id="6573.A0A210QGA4"/>
<protein>
    <submittedName>
        <fullName evidence="2">Reticulocyte-binding protein 2-like a</fullName>
    </submittedName>
</protein>
<evidence type="ECO:0000313" key="3">
    <source>
        <dbReference type="Proteomes" id="UP000242188"/>
    </source>
</evidence>
<dbReference type="OrthoDB" id="10441515at2759"/>
<gene>
    <name evidence="2" type="ORF">KP79_PYT06211</name>
</gene>
<organism evidence="2 3">
    <name type="scientific">Mizuhopecten yessoensis</name>
    <name type="common">Japanese scallop</name>
    <name type="synonym">Patinopecten yessoensis</name>
    <dbReference type="NCBI Taxonomy" id="6573"/>
    <lineage>
        <taxon>Eukaryota</taxon>
        <taxon>Metazoa</taxon>
        <taxon>Spiralia</taxon>
        <taxon>Lophotrochozoa</taxon>
        <taxon>Mollusca</taxon>
        <taxon>Bivalvia</taxon>
        <taxon>Autobranchia</taxon>
        <taxon>Pteriomorphia</taxon>
        <taxon>Pectinida</taxon>
        <taxon>Pectinoidea</taxon>
        <taxon>Pectinidae</taxon>
        <taxon>Mizuhopecten</taxon>
    </lineage>
</organism>
<dbReference type="Proteomes" id="UP000242188">
    <property type="component" value="Unassembled WGS sequence"/>
</dbReference>
<reference evidence="2 3" key="1">
    <citation type="journal article" date="2017" name="Nat. Ecol. Evol.">
        <title>Scallop genome provides insights into evolution of bilaterian karyotype and development.</title>
        <authorList>
            <person name="Wang S."/>
            <person name="Zhang J."/>
            <person name="Jiao W."/>
            <person name="Li J."/>
            <person name="Xun X."/>
            <person name="Sun Y."/>
            <person name="Guo X."/>
            <person name="Huan P."/>
            <person name="Dong B."/>
            <person name="Zhang L."/>
            <person name="Hu X."/>
            <person name="Sun X."/>
            <person name="Wang J."/>
            <person name="Zhao C."/>
            <person name="Wang Y."/>
            <person name="Wang D."/>
            <person name="Huang X."/>
            <person name="Wang R."/>
            <person name="Lv J."/>
            <person name="Li Y."/>
            <person name="Zhang Z."/>
            <person name="Liu B."/>
            <person name="Lu W."/>
            <person name="Hui Y."/>
            <person name="Liang J."/>
            <person name="Zhou Z."/>
            <person name="Hou R."/>
            <person name="Li X."/>
            <person name="Liu Y."/>
            <person name="Li H."/>
            <person name="Ning X."/>
            <person name="Lin Y."/>
            <person name="Zhao L."/>
            <person name="Xing Q."/>
            <person name="Dou J."/>
            <person name="Li Y."/>
            <person name="Mao J."/>
            <person name="Guo H."/>
            <person name="Dou H."/>
            <person name="Li T."/>
            <person name="Mu C."/>
            <person name="Jiang W."/>
            <person name="Fu Q."/>
            <person name="Fu X."/>
            <person name="Miao Y."/>
            <person name="Liu J."/>
            <person name="Yu Q."/>
            <person name="Li R."/>
            <person name="Liao H."/>
            <person name="Li X."/>
            <person name="Kong Y."/>
            <person name="Jiang Z."/>
            <person name="Chourrout D."/>
            <person name="Li R."/>
            <person name="Bao Z."/>
        </authorList>
    </citation>
    <scope>NUCLEOTIDE SEQUENCE [LARGE SCALE GENOMIC DNA]</scope>
    <source>
        <strain evidence="2 3">PY_sf001</strain>
    </source>
</reference>
<keyword evidence="1" id="KW-0175">Coiled coil</keyword>
<proteinExistence type="predicted"/>
<sequence length="427" mass="49793">MDPIFVAVDTALLQHLEYGDNLRRLSECDTGSALELQDVILMEILQDMCVFQHYYTGDGAINTSVLDRESWETLDLSTLSITFVPNGAYIYVNTGCDDLGSTVEHQQLVSDVDQYAGYMEEMFVVGNVFALEASDPAQDWISQQMIKPHVRVLQDMLKFTDVQIKFGLENLRRRGEEITFMSLLDTLILTEDAVVNVYVGTRKYAFSADVKLVLHECFDQYQREPTMAEFDEEWNRIKGTGIEHLINLVNLERTRAEQADVRADRARVEKLEAMRQTNTAMEDRNDAQQVMNAAIEEIIQAQNREGVLVDRSERAEEEKRRAEEEKRRAEEEIVVRKKNEQLLEEEKRRAEEEKRRAEEENVVRRKREQLLEEELACEKMRKKIRAELYEQEKRKFEEEKAMMAAQFEEERRTLLLRIQQISGCAQA</sequence>
<accession>A0A210QGA4</accession>
<keyword evidence="3" id="KW-1185">Reference proteome</keyword>
<comment type="caution">
    <text evidence="2">The sequence shown here is derived from an EMBL/GenBank/DDBJ whole genome shotgun (WGS) entry which is preliminary data.</text>
</comment>
<dbReference type="EMBL" id="NEDP02003775">
    <property type="protein sequence ID" value="OWF47780.1"/>
    <property type="molecule type" value="Genomic_DNA"/>
</dbReference>
<evidence type="ECO:0000256" key="1">
    <source>
        <dbReference type="SAM" id="Coils"/>
    </source>
</evidence>